<keyword evidence="5" id="KW-1185">Reference proteome</keyword>
<sequence length="420" mass="45299">MEVARRRLITGSVAFICEDSRSVHIGMHSESTLDTVLFFGTFLNTAAVCLASKPSSHFCSPYHHHHLAIAARGSCSPWLAYWLPRSPSDPFAKPNAHPLMILSSQCLLTLFSRNATASAVSPACCVASRGLKPKLRDHYRAHQLALWTWLIPQLQRVGRLEFLTLHDPEAEDVAAEDQLQELSVLHHLFSQYDDPDLYSGPVRPLQHMAGHYILPSTTSTPAPPTTTTPSLFSRLNTTPGFPRRSQPGRGKPPAFAPNTTAHAEATKPEGVDYVAYSTALSVTIAIGVSLLILNILIFAGAFTHISECPPAFADTPLAVEGGGHCVAVPPPNIPNGSATLGGSYPATPPDYQHHAQVVDYYGGTFYDGQDMTTRAPTHLARGRPHTPRSQHTCSSSSRTHRPTDAAAPVGDSSSTRGARS</sequence>
<dbReference type="AlphaFoldDB" id="A0A423SW70"/>
<comment type="similarity">
    <text evidence="1">Belongs to the type-B carboxylesterase/lipase family.</text>
</comment>
<dbReference type="OrthoDB" id="3200163at2759"/>
<dbReference type="PANTHER" id="PTHR43903">
    <property type="entry name" value="NEUROLIGIN"/>
    <property type="match status" value="1"/>
</dbReference>
<reference evidence="4 5" key="1">
    <citation type="submission" date="2018-04" db="EMBL/GenBank/DDBJ databases">
        <authorList>
            <person name="Zhang X."/>
            <person name="Yuan J."/>
            <person name="Li F."/>
            <person name="Xiang J."/>
        </authorList>
    </citation>
    <scope>NUCLEOTIDE SEQUENCE [LARGE SCALE GENOMIC DNA]</scope>
    <source>
        <tissue evidence="4">Muscle</tissue>
    </source>
</reference>
<protein>
    <submittedName>
        <fullName evidence="4">Putative neuroligin-4, X-linked</fullName>
    </submittedName>
</protein>
<dbReference type="InterPro" id="IPR051093">
    <property type="entry name" value="Neuroligin/BSAL"/>
</dbReference>
<evidence type="ECO:0000256" key="3">
    <source>
        <dbReference type="SAM" id="Phobius"/>
    </source>
</evidence>
<keyword evidence="3" id="KW-0812">Transmembrane</keyword>
<evidence type="ECO:0000313" key="4">
    <source>
        <dbReference type="EMBL" id="ROT68459.1"/>
    </source>
</evidence>
<evidence type="ECO:0000256" key="1">
    <source>
        <dbReference type="ARBA" id="ARBA00005964"/>
    </source>
</evidence>
<keyword evidence="3" id="KW-0472">Membrane</keyword>
<feature type="transmembrane region" description="Helical" evidence="3">
    <location>
        <begin position="273"/>
        <end position="297"/>
    </location>
</feature>
<gene>
    <name evidence="4" type="ORF">C7M84_013378</name>
</gene>
<keyword evidence="3" id="KW-1133">Transmembrane helix</keyword>
<evidence type="ECO:0000313" key="5">
    <source>
        <dbReference type="Proteomes" id="UP000283509"/>
    </source>
</evidence>
<accession>A0A423SW70</accession>
<feature type="region of interest" description="Disordered" evidence="2">
    <location>
        <begin position="376"/>
        <end position="420"/>
    </location>
</feature>
<comment type="caution">
    <text evidence="4">The sequence shown here is derived from an EMBL/GenBank/DDBJ whole genome shotgun (WGS) entry which is preliminary data.</text>
</comment>
<reference evidence="4 5" key="2">
    <citation type="submission" date="2019-01" db="EMBL/GenBank/DDBJ databases">
        <title>The decoding of complex shrimp genome reveals the adaptation for benthos swimmer, frequently molting mechanism and breeding impact on genome.</title>
        <authorList>
            <person name="Sun Y."/>
            <person name="Gao Y."/>
            <person name="Yu Y."/>
        </authorList>
    </citation>
    <scope>NUCLEOTIDE SEQUENCE [LARGE SCALE GENOMIC DNA]</scope>
    <source>
        <tissue evidence="4">Muscle</tissue>
    </source>
</reference>
<feature type="compositionally biased region" description="Polar residues" evidence="2">
    <location>
        <begin position="411"/>
        <end position="420"/>
    </location>
</feature>
<dbReference type="Proteomes" id="UP000283509">
    <property type="component" value="Unassembled WGS sequence"/>
</dbReference>
<evidence type="ECO:0000256" key="2">
    <source>
        <dbReference type="SAM" id="MobiDB-lite"/>
    </source>
</evidence>
<name>A0A423SW70_PENVA</name>
<dbReference type="EMBL" id="QCYY01002663">
    <property type="protein sequence ID" value="ROT68459.1"/>
    <property type="molecule type" value="Genomic_DNA"/>
</dbReference>
<feature type="region of interest" description="Disordered" evidence="2">
    <location>
        <begin position="216"/>
        <end position="259"/>
    </location>
</feature>
<organism evidence="4 5">
    <name type="scientific">Penaeus vannamei</name>
    <name type="common">Whiteleg shrimp</name>
    <name type="synonym">Litopenaeus vannamei</name>
    <dbReference type="NCBI Taxonomy" id="6689"/>
    <lineage>
        <taxon>Eukaryota</taxon>
        <taxon>Metazoa</taxon>
        <taxon>Ecdysozoa</taxon>
        <taxon>Arthropoda</taxon>
        <taxon>Crustacea</taxon>
        <taxon>Multicrustacea</taxon>
        <taxon>Malacostraca</taxon>
        <taxon>Eumalacostraca</taxon>
        <taxon>Eucarida</taxon>
        <taxon>Decapoda</taxon>
        <taxon>Dendrobranchiata</taxon>
        <taxon>Penaeoidea</taxon>
        <taxon>Penaeidae</taxon>
        <taxon>Penaeus</taxon>
    </lineage>
</organism>
<proteinExistence type="inferred from homology"/>